<dbReference type="EMBL" id="QROO01000028">
    <property type="protein sequence ID" value="RHL34538.1"/>
    <property type="molecule type" value="Genomic_DNA"/>
</dbReference>
<dbReference type="AlphaFoldDB" id="A0A415KE27"/>
<organism evidence="2 3">
    <name type="scientific">Bacteroides xylanisolvens</name>
    <dbReference type="NCBI Taxonomy" id="371601"/>
    <lineage>
        <taxon>Bacteria</taxon>
        <taxon>Pseudomonadati</taxon>
        <taxon>Bacteroidota</taxon>
        <taxon>Bacteroidia</taxon>
        <taxon>Bacteroidales</taxon>
        <taxon>Bacteroidaceae</taxon>
        <taxon>Bacteroides</taxon>
    </lineage>
</organism>
<evidence type="ECO:0000313" key="4">
    <source>
        <dbReference type="Proteomes" id="UP000474077"/>
    </source>
</evidence>
<dbReference type="EMBL" id="WDER01000033">
    <property type="protein sequence ID" value="KAB6081986.1"/>
    <property type="molecule type" value="Genomic_DNA"/>
</dbReference>
<comment type="caution">
    <text evidence="2">The sequence shown here is derived from an EMBL/GenBank/DDBJ whole genome shotgun (WGS) entry which is preliminary data.</text>
</comment>
<name>A0A415KE27_9BACE</name>
<dbReference type="RefSeq" id="WP_049702364.1">
    <property type="nucleotide sequence ID" value="NZ_JBCLSW010000024.1"/>
</dbReference>
<protein>
    <submittedName>
        <fullName evidence="2">Uncharacterized protein</fullName>
    </submittedName>
</protein>
<evidence type="ECO:0000313" key="3">
    <source>
        <dbReference type="Proteomes" id="UP000284495"/>
    </source>
</evidence>
<dbReference type="Proteomes" id="UP000474077">
    <property type="component" value="Unassembled WGS sequence"/>
</dbReference>
<evidence type="ECO:0000313" key="1">
    <source>
        <dbReference type="EMBL" id="KAB6081986.1"/>
    </source>
</evidence>
<evidence type="ECO:0000313" key="2">
    <source>
        <dbReference type="EMBL" id="RHL34538.1"/>
    </source>
</evidence>
<sequence>MSAFSNIASNIFMPIDDAFGIYNREIVHELLVNIQNDFALSLEKSVDMSTLCMIEYRPGDPQCNKIPNGHLIFLSTQGDEWWRWAYQFSHEYCHSLINGASTGEISGLIWFEETMCHLASIYQLKNLIEFCSMSPDYLLNSYKEVACHCLMANFGQPQYNCREYLLSVADQLAEPDYHREIYSNLSATMSSLFLENKHLWKIILHFGDMRKWNSLHELFEHLQSKASQDYAHTLQKLYNLLFS</sequence>
<reference evidence="2 3" key="1">
    <citation type="submission" date="2018-08" db="EMBL/GenBank/DDBJ databases">
        <title>A genome reference for cultivated species of the human gut microbiota.</title>
        <authorList>
            <person name="Zou Y."/>
            <person name="Xue W."/>
            <person name="Luo G."/>
        </authorList>
    </citation>
    <scope>NUCLEOTIDE SEQUENCE [LARGE SCALE GENOMIC DNA]</scope>
    <source>
        <strain evidence="2 3">AF38-2</strain>
    </source>
</reference>
<gene>
    <name evidence="2" type="ORF">DW027_19165</name>
    <name evidence="1" type="ORF">GA560_12950</name>
</gene>
<accession>A0A415KE27</accession>
<dbReference type="Proteomes" id="UP000284495">
    <property type="component" value="Unassembled WGS sequence"/>
</dbReference>
<proteinExistence type="predicted"/>
<reference evidence="1 4" key="2">
    <citation type="journal article" date="2019" name="Nat. Med.">
        <title>A library of human gut bacterial isolates paired with longitudinal multiomics data enables mechanistic microbiome research.</title>
        <authorList>
            <person name="Poyet M."/>
            <person name="Groussin M."/>
            <person name="Gibbons S.M."/>
            <person name="Avila-Pacheco J."/>
            <person name="Jiang X."/>
            <person name="Kearney S.M."/>
            <person name="Perrotta A.R."/>
            <person name="Berdy B."/>
            <person name="Zhao S."/>
            <person name="Lieberman T.D."/>
            <person name="Swanson P.K."/>
            <person name="Smith M."/>
            <person name="Roesemann S."/>
            <person name="Alexander J.E."/>
            <person name="Rich S.A."/>
            <person name="Livny J."/>
            <person name="Vlamakis H."/>
            <person name="Clish C."/>
            <person name="Bullock K."/>
            <person name="Deik A."/>
            <person name="Scott J."/>
            <person name="Pierce K.A."/>
            <person name="Xavier R.J."/>
            <person name="Alm E.J."/>
        </authorList>
    </citation>
    <scope>NUCLEOTIDE SEQUENCE [LARGE SCALE GENOMIC DNA]</scope>
    <source>
        <strain evidence="1 4">BIOML-A73</strain>
    </source>
</reference>